<reference evidence="1" key="1">
    <citation type="submission" date="2011-05" db="EMBL/GenBank/DDBJ databases">
        <title>Complete sequence of Thermoanaerobacterium xylanolyticum LX-11.</title>
        <authorList>
            <consortium name="US DOE Joint Genome Institute"/>
            <person name="Lucas S."/>
            <person name="Han J."/>
            <person name="Lapidus A."/>
            <person name="Cheng J.-F."/>
            <person name="Goodwin L."/>
            <person name="Pitluck S."/>
            <person name="Peters L."/>
            <person name="Mikhailova N."/>
            <person name="Lu M."/>
            <person name="Han C."/>
            <person name="Tapia R."/>
            <person name="Land M."/>
            <person name="Hauser L."/>
            <person name="Kyrpides N."/>
            <person name="Ivanova N."/>
            <person name="Pagani I."/>
            <person name="Hemme C."/>
            <person name="Woyke T."/>
        </authorList>
    </citation>
    <scope>NUCLEOTIDE SEQUENCE</scope>
    <source>
        <strain evidence="1">LX-11</strain>
    </source>
</reference>
<dbReference type="Proteomes" id="UP000007239">
    <property type="component" value="Chromosome"/>
</dbReference>
<sequence>MEEINEEIVAVIEAAIYAAFGQYGKNFRIKSIKRTESNMPEWRKAGLYSQMR</sequence>
<dbReference type="AlphaFoldDB" id="F6BGA4"/>
<dbReference type="KEGG" id="txy:Thexy_0266"/>
<evidence type="ECO:0000313" key="1">
    <source>
        <dbReference type="EMBL" id="AEF16322.1"/>
    </source>
</evidence>
<dbReference type="EMBL" id="CP002739">
    <property type="protein sequence ID" value="AEF16322.1"/>
    <property type="molecule type" value="Genomic_DNA"/>
</dbReference>
<proteinExistence type="predicted"/>
<dbReference type="RefSeq" id="WP_013787082.1">
    <property type="nucleotide sequence ID" value="NC_015555.1"/>
</dbReference>
<keyword evidence="2" id="KW-1185">Reference proteome</keyword>
<dbReference type="STRING" id="858215.Thexy_0266"/>
<protein>
    <submittedName>
        <fullName evidence="1">Uncharacterized protein</fullName>
    </submittedName>
</protein>
<accession>F6BGA4</accession>
<evidence type="ECO:0000313" key="2">
    <source>
        <dbReference type="Proteomes" id="UP000007239"/>
    </source>
</evidence>
<gene>
    <name evidence="1" type="ordered locus">Thexy_0266</name>
</gene>
<dbReference type="HOGENOM" id="CLU_3085766_0_0_9"/>
<name>F6BGA4_THEXL</name>
<organism evidence="1 2">
    <name type="scientific">Thermoanaerobacterium xylanolyticum (strain ATCC 49914 / DSM 7097 / LX-11)</name>
    <dbReference type="NCBI Taxonomy" id="858215"/>
    <lineage>
        <taxon>Bacteria</taxon>
        <taxon>Bacillati</taxon>
        <taxon>Bacillota</taxon>
        <taxon>Clostridia</taxon>
        <taxon>Thermoanaerobacterales</taxon>
        <taxon>Thermoanaerobacteraceae</taxon>
        <taxon>Thermoanaerobacterium</taxon>
    </lineage>
</organism>